<name>A0AAD4KZR9_9EURO</name>
<proteinExistence type="predicted"/>
<sequence>MFAARRSAASARLLLRQQPRRYASDAHHHHHPEPVSEGFGPSFYIAVSTFAAGFVLYRITKSSDSDNSWITGLIKKYTPDEKVFEERNAIRTVAIEKAASDRHLFAGTPRREHIELRSPELFNTGSRLNVGAGSQADLSAVAAYYENHNKKLEEDRVSRLKDGKVVSIYD</sequence>
<evidence type="ECO:0000313" key="2">
    <source>
        <dbReference type="Proteomes" id="UP001201262"/>
    </source>
</evidence>
<comment type="caution">
    <text evidence="1">The sequence shown here is derived from an EMBL/GenBank/DDBJ whole genome shotgun (WGS) entry which is preliminary data.</text>
</comment>
<dbReference type="EMBL" id="JAJTJA010000004">
    <property type="protein sequence ID" value="KAH8701111.1"/>
    <property type="molecule type" value="Genomic_DNA"/>
</dbReference>
<dbReference type="PANTHER" id="PTHR42100">
    <property type="entry name" value="OXIDOREDUCTASE 178 KDA SUBUNIT, PUTATIVE (AFU_ORTHOLOGUE AFUA_8G04320)-RELATED"/>
    <property type="match status" value="1"/>
</dbReference>
<protein>
    <submittedName>
        <fullName evidence="1">NADH-ubiquinone oxidoreductase 178 kDa subunit</fullName>
    </submittedName>
</protein>
<dbReference type="Proteomes" id="UP001201262">
    <property type="component" value="Unassembled WGS sequence"/>
</dbReference>
<gene>
    <name evidence="1" type="ORF">BGW36DRAFT_425906</name>
</gene>
<dbReference type="InterPro" id="IPR034444">
    <property type="entry name" value="Nuo17.8"/>
</dbReference>
<organism evidence="1 2">
    <name type="scientific">Talaromyces proteolyticus</name>
    <dbReference type="NCBI Taxonomy" id="1131652"/>
    <lineage>
        <taxon>Eukaryota</taxon>
        <taxon>Fungi</taxon>
        <taxon>Dikarya</taxon>
        <taxon>Ascomycota</taxon>
        <taxon>Pezizomycotina</taxon>
        <taxon>Eurotiomycetes</taxon>
        <taxon>Eurotiomycetidae</taxon>
        <taxon>Eurotiales</taxon>
        <taxon>Trichocomaceae</taxon>
        <taxon>Talaromyces</taxon>
        <taxon>Talaromyces sect. Bacilispori</taxon>
    </lineage>
</organism>
<dbReference type="GeneID" id="70250471"/>
<keyword evidence="2" id="KW-1185">Reference proteome</keyword>
<accession>A0AAD4KZR9</accession>
<dbReference type="PANTHER" id="PTHR42100:SF1">
    <property type="entry name" value="OXIDOREDUCTASE 178 KDA SUBUNIT, PUTATIVE (AFU_ORTHOLOGUE AFUA_8G04320)-RELATED"/>
    <property type="match status" value="1"/>
</dbReference>
<reference evidence="1" key="1">
    <citation type="submission" date="2021-12" db="EMBL/GenBank/DDBJ databases">
        <title>Convergent genome expansion in fungi linked to evolution of root-endophyte symbiosis.</title>
        <authorList>
            <consortium name="DOE Joint Genome Institute"/>
            <person name="Ke Y.-H."/>
            <person name="Bonito G."/>
            <person name="Liao H.-L."/>
            <person name="Looney B."/>
            <person name="Rojas-Flechas A."/>
            <person name="Nash J."/>
            <person name="Hameed K."/>
            <person name="Schadt C."/>
            <person name="Martin F."/>
            <person name="Crous P.W."/>
            <person name="Miettinen O."/>
            <person name="Magnuson J.K."/>
            <person name="Labbe J."/>
            <person name="Jacobson D."/>
            <person name="Doktycz M.J."/>
            <person name="Veneault-Fourrey C."/>
            <person name="Kuo A."/>
            <person name="Mondo S."/>
            <person name="Calhoun S."/>
            <person name="Riley R."/>
            <person name="Ohm R."/>
            <person name="LaButti K."/>
            <person name="Andreopoulos B."/>
            <person name="Pangilinan J."/>
            <person name="Nolan M."/>
            <person name="Tritt A."/>
            <person name="Clum A."/>
            <person name="Lipzen A."/>
            <person name="Daum C."/>
            <person name="Barry K."/>
            <person name="Grigoriev I.V."/>
            <person name="Vilgalys R."/>
        </authorList>
    </citation>
    <scope>NUCLEOTIDE SEQUENCE</scope>
    <source>
        <strain evidence="1">PMI_201</strain>
    </source>
</reference>
<dbReference type="GO" id="GO:0005739">
    <property type="term" value="C:mitochondrion"/>
    <property type="evidence" value="ECO:0007669"/>
    <property type="project" value="InterPro"/>
</dbReference>
<dbReference type="RefSeq" id="XP_046074817.1">
    <property type="nucleotide sequence ID" value="XM_046220184.1"/>
</dbReference>
<evidence type="ECO:0000313" key="1">
    <source>
        <dbReference type="EMBL" id="KAH8701111.1"/>
    </source>
</evidence>
<dbReference type="AlphaFoldDB" id="A0AAD4KZR9"/>